<feature type="region of interest" description="Disordered" evidence="3">
    <location>
        <begin position="385"/>
        <end position="408"/>
    </location>
</feature>
<protein>
    <recommendedName>
        <fullName evidence="4">RRM domain-containing protein</fullName>
    </recommendedName>
</protein>
<dbReference type="AlphaFoldDB" id="A0A8H7BVG1"/>
<dbReference type="OrthoDB" id="410044at2759"/>
<organism evidence="5 6">
    <name type="scientific">Apophysomyces ossiformis</name>
    <dbReference type="NCBI Taxonomy" id="679940"/>
    <lineage>
        <taxon>Eukaryota</taxon>
        <taxon>Fungi</taxon>
        <taxon>Fungi incertae sedis</taxon>
        <taxon>Mucoromycota</taxon>
        <taxon>Mucoromycotina</taxon>
        <taxon>Mucoromycetes</taxon>
        <taxon>Mucorales</taxon>
        <taxon>Mucorineae</taxon>
        <taxon>Mucoraceae</taxon>
        <taxon>Apophysomyces</taxon>
    </lineage>
</organism>
<proteinExistence type="predicted"/>
<gene>
    <name evidence="5" type="ORF">EC973_009360</name>
</gene>
<keyword evidence="6" id="KW-1185">Reference proteome</keyword>
<evidence type="ECO:0000313" key="5">
    <source>
        <dbReference type="EMBL" id="KAF7731596.1"/>
    </source>
</evidence>
<dbReference type="CDD" id="cd00590">
    <property type="entry name" value="RRM_SF"/>
    <property type="match status" value="1"/>
</dbReference>
<dbReference type="Proteomes" id="UP000605846">
    <property type="component" value="Unassembled WGS sequence"/>
</dbReference>
<accession>A0A8H7BVG1</accession>
<comment type="caution">
    <text evidence="5">The sequence shown here is derived from an EMBL/GenBank/DDBJ whole genome shotgun (WGS) entry which is preliminary data.</text>
</comment>
<dbReference type="InterPro" id="IPR000504">
    <property type="entry name" value="RRM_dom"/>
</dbReference>
<dbReference type="PROSITE" id="PS50102">
    <property type="entry name" value="RRM"/>
    <property type="match status" value="2"/>
</dbReference>
<evidence type="ECO:0000256" key="1">
    <source>
        <dbReference type="ARBA" id="ARBA00022884"/>
    </source>
</evidence>
<dbReference type="SMART" id="SM00360">
    <property type="entry name" value="RRM"/>
    <property type="match status" value="3"/>
</dbReference>
<dbReference type="EMBL" id="JABAYA010000009">
    <property type="protein sequence ID" value="KAF7731596.1"/>
    <property type="molecule type" value="Genomic_DNA"/>
</dbReference>
<evidence type="ECO:0000256" key="3">
    <source>
        <dbReference type="SAM" id="MobiDB-lite"/>
    </source>
</evidence>
<dbReference type="Gene3D" id="3.30.70.330">
    <property type="match status" value="3"/>
</dbReference>
<name>A0A8H7BVG1_9FUNG</name>
<evidence type="ECO:0000313" key="6">
    <source>
        <dbReference type="Proteomes" id="UP000605846"/>
    </source>
</evidence>
<dbReference type="InterPro" id="IPR035979">
    <property type="entry name" value="RBD_domain_sf"/>
</dbReference>
<reference evidence="5" key="1">
    <citation type="submission" date="2020-01" db="EMBL/GenBank/DDBJ databases">
        <title>Genome Sequencing of Three Apophysomyces-Like Fungal Strains Confirms a Novel Fungal Genus in the Mucoromycota with divergent Burkholderia-like Endosymbiotic Bacteria.</title>
        <authorList>
            <person name="Stajich J.E."/>
            <person name="Macias A.M."/>
            <person name="Carter-House D."/>
            <person name="Lovett B."/>
            <person name="Kasson L.R."/>
            <person name="Berry K."/>
            <person name="Grigoriev I."/>
            <person name="Chang Y."/>
            <person name="Spatafora J."/>
            <person name="Kasson M.T."/>
        </authorList>
    </citation>
    <scope>NUCLEOTIDE SEQUENCE</scope>
    <source>
        <strain evidence="5">NRRL A-21654</strain>
    </source>
</reference>
<dbReference type="Pfam" id="PF00076">
    <property type="entry name" value="RRM_1"/>
    <property type="match status" value="2"/>
</dbReference>
<dbReference type="GO" id="GO:0003723">
    <property type="term" value="F:RNA binding"/>
    <property type="evidence" value="ECO:0007669"/>
    <property type="project" value="UniProtKB-UniRule"/>
</dbReference>
<dbReference type="SUPFAM" id="SSF54928">
    <property type="entry name" value="RNA-binding domain, RBD"/>
    <property type="match status" value="2"/>
</dbReference>
<evidence type="ECO:0000256" key="2">
    <source>
        <dbReference type="PROSITE-ProRule" id="PRU00176"/>
    </source>
</evidence>
<dbReference type="PANTHER" id="PTHR21245">
    <property type="entry name" value="HETEROGENEOUS NUCLEAR RIBONUCLEOPROTEIN"/>
    <property type="match status" value="1"/>
</dbReference>
<feature type="compositionally biased region" description="Basic residues" evidence="3">
    <location>
        <begin position="399"/>
        <end position="408"/>
    </location>
</feature>
<sequence>MILKNDEQLNVSVSNHFMQWGDLLNVKVLKDWMDRPYAFVQYERMSDAKKALREAPGTVLDGRNIRCEPARVNRTLCLAPLDNTWLSEKKIQGKLTRFGEIEDITLTKSNSQAQCAFVKFRYRDDAIKAFLSLRASQASSHWCVEWASNLESSLPDPAVCRTDKLSVFIGNLPETVTESAIYSRFGHYGNIVHLRMHRKTDTRAGKRVFAFVRYTNKQEAAKAIEHENGAVWVGRPIRVAYREYHEPLSSLPSHSPYMERPHPPGMGFPASIYQYQMATGNKEDESKATETGCYFQPPIISQQVGSTSREPLSIYYDTTAYMPFTSMTDMAYPYNKYQDCPVYPYYPMPVYSPPHDQFSAYYDNPYYTSMYYVYPPLVPSPPPPPITSTTWRPKLSDNHHRKMGKLKE</sequence>
<dbReference type="InterPro" id="IPR012677">
    <property type="entry name" value="Nucleotide-bd_a/b_plait_sf"/>
</dbReference>
<evidence type="ECO:0000259" key="4">
    <source>
        <dbReference type="PROSITE" id="PS50102"/>
    </source>
</evidence>
<feature type="domain" description="RRM" evidence="4">
    <location>
        <begin position="165"/>
        <end position="244"/>
    </location>
</feature>
<feature type="domain" description="RRM" evidence="4">
    <location>
        <begin position="12"/>
        <end position="72"/>
    </location>
</feature>
<keyword evidence="1 2" id="KW-0694">RNA-binding</keyword>